<dbReference type="PROSITE" id="PS00300">
    <property type="entry name" value="SRP54"/>
    <property type="match status" value="1"/>
</dbReference>
<keyword evidence="6" id="KW-0472">Membrane</keyword>
<dbReference type="Proteomes" id="UP000276776">
    <property type="component" value="Unassembled WGS sequence"/>
</dbReference>
<feature type="compositionally biased region" description="Basic and acidic residues" evidence="8">
    <location>
        <begin position="165"/>
        <end position="174"/>
    </location>
</feature>
<dbReference type="SUPFAM" id="SSF64356">
    <property type="entry name" value="SNARE-like"/>
    <property type="match status" value="1"/>
</dbReference>
<dbReference type="FunFam" id="3.40.50.300:FF:000188">
    <property type="entry name" value="signal recognition particle receptor subunit alpha"/>
    <property type="match status" value="1"/>
</dbReference>
<comment type="subcellular location">
    <subcellularLocation>
        <location evidence="1">Endoplasmic reticulum membrane</location>
        <topology evidence="1">Peripheral membrane protein</topology>
        <orientation evidence="1">Cytoplasmic side</orientation>
    </subcellularLocation>
</comment>
<evidence type="ECO:0000313" key="10">
    <source>
        <dbReference type="EMBL" id="VDN01141.1"/>
    </source>
</evidence>
<dbReference type="Gene3D" id="3.40.50.300">
    <property type="entry name" value="P-loop containing nucleotide triphosphate hydrolases"/>
    <property type="match status" value="1"/>
</dbReference>
<keyword evidence="4" id="KW-0256">Endoplasmic reticulum</keyword>
<dbReference type="InterPro" id="IPR027417">
    <property type="entry name" value="P-loop_NTPase"/>
</dbReference>
<evidence type="ECO:0000256" key="8">
    <source>
        <dbReference type="SAM" id="MobiDB-lite"/>
    </source>
</evidence>
<keyword evidence="3" id="KW-0547">Nucleotide-binding</keyword>
<feature type="domain" description="SRP54-type proteins GTP-binding" evidence="9">
    <location>
        <begin position="647"/>
        <end position="660"/>
    </location>
</feature>
<gene>
    <name evidence="10" type="ORF">TCLT_LOCUS4083</name>
</gene>
<evidence type="ECO:0000259" key="9">
    <source>
        <dbReference type="PROSITE" id="PS00300"/>
    </source>
</evidence>
<dbReference type="InterPro" id="IPR011012">
    <property type="entry name" value="Longin-like_dom_sf"/>
</dbReference>
<dbReference type="STRING" id="103827.A0A0N5CUY2"/>
<evidence type="ECO:0000256" key="6">
    <source>
        <dbReference type="ARBA" id="ARBA00023136"/>
    </source>
</evidence>
<dbReference type="GO" id="GO:0005047">
    <property type="term" value="F:signal recognition particle binding"/>
    <property type="evidence" value="ECO:0007669"/>
    <property type="project" value="InterPro"/>
</dbReference>
<name>A0A0N5CUY2_THECL</name>
<dbReference type="FunFam" id="3.30.450.60:FF:000015">
    <property type="entry name" value="Signal recognition particle receptor subunit alpha"/>
    <property type="match status" value="1"/>
</dbReference>
<evidence type="ECO:0000256" key="4">
    <source>
        <dbReference type="ARBA" id="ARBA00022824"/>
    </source>
</evidence>
<dbReference type="Pfam" id="PF04086">
    <property type="entry name" value="SRP-alpha_N"/>
    <property type="match status" value="1"/>
</dbReference>
<dbReference type="GO" id="GO:0005785">
    <property type="term" value="C:signal recognition particle receptor complex"/>
    <property type="evidence" value="ECO:0007669"/>
    <property type="project" value="InterPro"/>
</dbReference>
<dbReference type="GO" id="GO:0005525">
    <property type="term" value="F:GTP binding"/>
    <property type="evidence" value="ECO:0007669"/>
    <property type="project" value="UniProtKB-KW"/>
</dbReference>
<dbReference type="Pfam" id="PF00448">
    <property type="entry name" value="SRP54"/>
    <property type="match status" value="1"/>
</dbReference>
<dbReference type="OMA" id="HLGWIDK"/>
<proteinExistence type="inferred from homology"/>
<evidence type="ECO:0000256" key="1">
    <source>
        <dbReference type="ARBA" id="ARBA00004397"/>
    </source>
</evidence>
<keyword evidence="11" id="KW-1185">Reference proteome</keyword>
<evidence type="ECO:0000256" key="3">
    <source>
        <dbReference type="ARBA" id="ARBA00022741"/>
    </source>
</evidence>
<dbReference type="OrthoDB" id="1727884at2759"/>
<keyword evidence="5" id="KW-0342">GTP-binding</keyword>
<organism evidence="12">
    <name type="scientific">Thelazia callipaeda</name>
    <name type="common">Oriental eyeworm</name>
    <name type="synonym">Parasitic nematode</name>
    <dbReference type="NCBI Taxonomy" id="103827"/>
    <lineage>
        <taxon>Eukaryota</taxon>
        <taxon>Metazoa</taxon>
        <taxon>Ecdysozoa</taxon>
        <taxon>Nematoda</taxon>
        <taxon>Chromadorea</taxon>
        <taxon>Rhabditida</taxon>
        <taxon>Spirurina</taxon>
        <taxon>Spiruromorpha</taxon>
        <taxon>Thelazioidea</taxon>
        <taxon>Thelaziidae</taxon>
        <taxon>Thelazia</taxon>
    </lineage>
</organism>
<dbReference type="InterPro" id="IPR042101">
    <property type="entry name" value="SRP54_N_sf"/>
</dbReference>
<dbReference type="EMBL" id="UYYF01004275">
    <property type="protein sequence ID" value="VDN01141.1"/>
    <property type="molecule type" value="Genomic_DNA"/>
</dbReference>
<dbReference type="GO" id="GO:0003924">
    <property type="term" value="F:GTPase activity"/>
    <property type="evidence" value="ECO:0007669"/>
    <property type="project" value="InterPro"/>
</dbReference>
<dbReference type="SUPFAM" id="SSF47364">
    <property type="entry name" value="Domain of the SRP/SRP receptor G-proteins"/>
    <property type="match status" value="1"/>
</dbReference>
<dbReference type="CDD" id="cd17876">
    <property type="entry name" value="SRalpha_C"/>
    <property type="match status" value="1"/>
</dbReference>
<accession>A0A0N5CUY2</accession>
<comment type="similarity">
    <text evidence="2">Belongs to the GTP-binding SRP family.</text>
</comment>
<dbReference type="CDD" id="cd14826">
    <property type="entry name" value="SR_alpha_SRX"/>
    <property type="match status" value="1"/>
</dbReference>
<feature type="region of interest" description="Disordered" evidence="8">
    <location>
        <begin position="154"/>
        <end position="188"/>
    </location>
</feature>
<evidence type="ECO:0000313" key="11">
    <source>
        <dbReference type="Proteomes" id="UP000276776"/>
    </source>
</evidence>
<dbReference type="InterPro" id="IPR013822">
    <property type="entry name" value="Signal_recog_particl_SRP54_hlx"/>
</dbReference>
<dbReference type="Pfam" id="PF02881">
    <property type="entry name" value="SRP54_N"/>
    <property type="match status" value="1"/>
</dbReference>
<dbReference type="InterPro" id="IPR003593">
    <property type="entry name" value="AAA+_ATPase"/>
</dbReference>
<dbReference type="SMART" id="SM00962">
    <property type="entry name" value="SRP54"/>
    <property type="match status" value="1"/>
</dbReference>
<evidence type="ECO:0000256" key="5">
    <source>
        <dbReference type="ARBA" id="ARBA00023134"/>
    </source>
</evidence>
<keyword evidence="7" id="KW-0675">Receptor</keyword>
<dbReference type="GO" id="GO:0006614">
    <property type="term" value="P:SRP-dependent cotranslational protein targeting to membrane"/>
    <property type="evidence" value="ECO:0007669"/>
    <property type="project" value="InterPro"/>
</dbReference>
<dbReference type="InterPro" id="IPR007222">
    <property type="entry name" value="Sig_recog_particle_rcpt_asu_N"/>
</dbReference>
<dbReference type="WBParaSite" id="TCLT_0000409401-mRNA-1">
    <property type="protein sequence ID" value="TCLT_0000409401-mRNA-1"/>
    <property type="gene ID" value="TCLT_0000409401"/>
</dbReference>
<dbReference type="SUPFAM" id="SSF52540">
    <property type="entry name" value="P-loop containing nucleoside triphosphate hydrolases"/>
    <property type="match status" value="1"/>
</dbReference>
<protein>
    <submittedName>
        <fullName evidence="12">SRP54 domain-containing protein</fullName>
    </submittedName>
</protein>
<evidence type="ECO:0000256" key="7">
    <source>
        <dbReference type="ARBA" id="ARBA00023170"/>
    </source>
</evidence>
<reference evidence="10 11" key="2">
    <citation type="submission" date="2018-11" db="EMBL/GenBank/DDBJ databases">
        <authorList>
            <consortium name="Pathogen Informatics"/>
        </authorList>
    </citation>
    <scope>NUCLEOTIDE SEQUENCE [LARGE SCALE GENOMIC DNA]</scope>
</reference>
<sequence>MIELFTIFGKGGIVLWCFQESGHLFTDSINQLIREVLMQGRGNTTLFKHNDVTIKYKLDNEFELVFLVVYQSAIQLSYADQLLSDVHKKFRDMYKNVLSDNKFLFLSTVRTYRQFTDVFQNIYREAQISLTKQPDKVMRKFEESEKSKKTIASMIGRPNNNSNKLLKEKEEQQKRVKHKSREKIVSTKQNEPQLTNDWIMKLVTDLVHIVLYSTENESQLRLPDSPKVEADDEILRRRAEFFKKKTTKKNEPEKCNVVQVESKRSKQARVWELSGNAKTDIESLDYSKSKGISVEEPKEQEEDWKFVEEQMQFVGQFKGDLPGLDEAISEDEENIDDEEDGKMSKLKDNSGWFSAFRSLVGNKKLTTEDIKPALDKMRETLIGMLFDLSNVSQSKNVAAEPADKLCKSVEVKLEGKVVSTFSRVTSIVKESIREALVQLLTPKRRVDILRDILEAKREKRPYVIVFCGVNGVGKSTNLAKIAFWLNENGHKVLIAAADTFRAGAVEQLRTHTKHLNALHANSVQLYEQGYGKDPAGLAATAISLAVERGTDVVLVDTAGRMQDNEPLMRSLAKLIQINEPDLVLFVGEALVGNEAVDQLVKFNQALADHAALGAEAKLVDGIVLTKFDTIDDKVGAAISMTYITGQPIVFVGTGQTYKDLKSLNAAAVVHSLLR</sequence>
<dbReference type="PANTHER" id="PTHR43134:SF1">
    <property type="entry name" value="SIGNAL RECOGNITION PARTICLE RECEPTOR SUBUNIT ALPHA"/>
    <property type="match status" value="1"/>
</dbReference>
<dbReference type="InterPro" id="IPR000897">
    <property type="entry name" value="SRP54_GTPase_dom"/>
</dbReference>
<dbReference type="PANTHER" id="PTHR43134">
    <property type="entry name" value="SIGNAL RECOGNITION PARTICLE RECEPTOR SUBUNIT ALPHA"/>
    <property type="match status" value="1"/>
</dbReference>
<evidence type="ECO:0000313" key="12">
    <source>
        <dbReference type="WBParaSite" id="TCLT_0000409401-mRNA-1"/>
    </source>
</evidence>
<dbReference type="SMART" id="SM00382">
    <property type="entry name" value="AAA"/>
    <property type="match status" value="1"/>
</dbReference>
<dbReference type="Gene3D" id="3.30.450.60">
    <property type="match status" value="1"/>
</dbReference>
<dbReference type="GO" id="GO:0006886">
    <property type="term" value="P:intracellular protein transport"/>
    <property type="evidence" value="ECO:0007669"/>
    <property type="project" value="InterPro"/>
</dbReference>
<dbReference type="Gene3D" id="1.20.120.140">
    <property type="entry name" value="Signal recognition particle SRP54, nucleotide-binding domain"/>
    <property type="match status" value="1"/>
</dbReference>
<evidence type="ECO:0000256" key="2">
    <source>
        <dbReference type="ARBA" id="ARBA00008531"/>
    </source>
</evidence>
<dbReference type="AlphaFoldDB" id="A0A0N5CUY2"/>
<reference evidence="12" key="1">
    <citation type="submission" date="2017-02" db="UniProtKB">
        <authorList>
            <consortium name="WormBaseParasite"/>
        </authorList>
    </citation>
    <scope>IDENTIFICATION</scope>
</reference>
<dbReference type="InterPro" id="IPR036225">
    <property type="entry name" value="SRP/SRP_N"/>
</dbReference>